<reference evidence="7" key="1">
    <citation type="submission" date="2020-02" db="EMBL/GenBank/DDBJ databases">
        <title>Genomic and physiological characterization of two novel Nitrospinaceae genera.</title>
        <authorList>
            <person name="Mueller A.J."/>
            <person name="Jung M.-Y."/>
            <person name="Strachan C.R."/>
            <person name="Herbold C.W."/>
            <person name="Kirkegaard R.H."/>
            <person name="Daims H."/>
        </authorList>
    </citation>
    <scope>NUCLEOTIDE SEQUENCE [LARGE SCALE GENOMIC DNA]</scope>
</reference>
<dbReference type="EMBL" id="CP048620">
    <property type="protein sequence ID" value="QPJ66538.1"/>
    <property type="molecule type" value="Genomic_DNA"/>
</dbReference>
<proteinExistence type="inferred from homology"/>
<dbReference type="Gene3D" id="3.20.20.10">
    <property type="entry name" value="Alanine racemase"/>
    <property type="match status" value="1"/>
</dbReference>
<dbReference type="CDD" id="cd00635">
    <property type="entry name" value="PLPDE_III_YBL036c_like"/>
    <property type="match status" value="1"/>
</dbReference>
<evidence type="ECO:0000259" key="5">
    <source>
        <dbReference type="Pfam" id="PF01168"/>
    </source>
</evidence>
<dbReference type="FunFam" id="3.20.20.10:FF:000018">
    <property type="entry name" value="Pyridoxal phosphate homeostasis protein"/>
    <property type="match status" value="1"/>
</dbReference>
<feature type="modified residue" description="N6-(pyridoxal phosphate)lysine" evidence="2 3">
    <location>
        <position position="34"/>
    </location>
</feature>
<sequence length="230" mass="25237">MISEQLRLIKQQIADAAKASGRDPAEVRLVSVSKQIAVDKIREALAAGADLLGENKIQEARDKIAELGRDCAQWHFIGHLQKNKVKYLFDLFHMVHSVDSLELARAISDKAVQRNTLMPILLQVNVSGELSKFGMAPEELPKVLEAVAEFKGIQVKGLMTIPPAAPDPEASRPYFARLRELRDKYATIADTISLTELSMGMTNDFAVAVEEGATLVRVGTAIFGERNATV</sequence>
<dbReference type="Proteomes" id="UP000594464">
    <property type="component" value="Chromosome"/>
</dbReference>
<name>A0A7T0C4V4_9BACT</name>
<dbReference type="InterPro" id="IPR001608">
    <property type="entry name" value="Ala_racemase_N"/>
</dbReference>
<dbReference type="Pfam" id="PF01168">
    <property type="entry name" value="Ala_racemase_N"/>
    <property type="match status" value="1"/>
</dbReference>
<dbReference type="PANTHER" id="PTHR10146:SF14">
    <property type="entry name" value="PYRIDOXAL PHOSPHATE HOMEOSTASIS PROTEIN"/>
    <property type="match status" value="1"/>
</dbReference>
<protein>
    <recommendedName>
        <fullName evidence="2">Pyridoxal phosphate homeostasis protein</fullName>
        <shortName evidence="2">PLP homeostasis protein</shortName>
    </recommendedName>
</protein>
<dbReference type="NCBIfam" id="TIGR00044">
    <property type="entry name" value="YggS family pyridoxal phosphate-dependent enzyme"/>
    <property type="match status" value="1"/>
</dbReference>
<evidence type="ECO:0000256" key="4">
    <source>
        <dbReference type="RuleBase" id="RU004514"/>
    </source>
</evidence>
<dbReference type="SUPFAM" id="SSF51419">
    <property type="entry name" value="PLP-binding barrel"/>
    <property type="match status" value="1"/>
</dbReference>
<evidence type="ECO:0000256" key="2">
    <source>
        <dbReference type="HAMAP-Rule" id="MF_02087"/>
    </source>
</evidence>
<feature type="domain" description="Alanine racemase N-terminal" evidence="5">
    <location>
        <begin position="26"/>
        <end position="226"/>
    </location>
</feature>
<evidence type="ECO:0000313" key="6">
    <source>
        <dbReference type="EMBL" id="QPJ66538.1"/>
    </source>
</evidence>
<dbReference type="AlphaFoldDB" id="A0A7T0C4V4"/>
<accession>A0A7T0C4V4</accession>
<evidence type="ECO:0000256" key="3">
    <source>
        <dbReference type="PIRSR" id="PIRSR004848-1"/>
    </source>
</evidence>
<dbReference type="PROSITE" id="PS01211">
    <property type="entry name" value="UPF0001"/>
    <property type="match status" value="1"/>
</dbReference>
<evidence type="ECO:0000256" key="1">
    <source>
        <dbReference type="ARBA" id="ARBA00022898"/>
    </source>
</evidence>
<dbReference type="GO" id="GO:0030170">
    <property type="term" value="F:pyridoxal phosphate binding"/>
    <property type="evidence" value="ECO:0007669"/>
    <property type="project" value="UniProtKB-UniRule"/>
</dbReference>
<comment type="cofactor">
    <cofactor evidence="3">
        <name>pyridoxal 5'-phosphate</name>
        <dbReference type="ChEBI" id="CHEBI:597326"/>
    </cofactor>
</comment>
<comment type="function">
    <text evidence="2">Pyridoxal 5'-phosphate (PLP)-binding protein, which is involved in PLP homeostasis.</text>
</comment>
<gene>
    <name evidence="6" type="ORF">G3M78_14465</name>
</gene>
<dbReference type="InterPro" id="IPR011078">
    <property type="entry name" value="PyrdxlP_homeostasis"/>
</dbReference>
<organism evidence="6 7">
    <name type="scientific">Candidatus Nitrohelix vancouverensis</name>
    <dbReference type="NCBI Taxonomy" id="2705534"/>
    <lineage>
        <taxon>Bacteria</taxon>
        <taxon>Pseudomonadati</taxon>
        <taxon>Nitrospinota/Tectimicrobiota group</taxon>
        <taxon>Nitrospinota</taxon>
        <taxon>Nitrospinia</taxon>
        <taxon>Nitrospinales</taxon>
        <taxon>Nitrospinaceae</taxon>
        <taxon>Candidatus Nitrohelix</taxon>
    </lineage>
</organism>
<comment type="similarity">
    <text evidence="2 4">Belongs to the pyridoxal phosphate-binding protein YggS/PROSC family.</text>
</comment>
<dbReference type="InterPro" id="IPR029066">
    <property type="entry name" value="PLP-binding_barrel"/>
</dbReference>
<evidence type="ECO:0000313" key="7">
    <source>
        <dbReference type="Proteomes" id="UP000594464"/>
    </source>
</evidence>
<dbReference type="PANTHER" id="PTHR10146">
    <property type="entry name" value="PROLINE SYNTHETASE CO-TRANSCRIBED BACTERIAL HOMOLOG PROTEIN"/>
    <property type="match status" value="1"/>
</dbReference>
<dbReference type="PIRSF" id="PIRSF004848">
    <property type="entry name" value="YBL036c_PLPDEIII"/>
    <property type="match status" value="1"/>
</dbReference>
<dbReference type="HAMAP" id="MF_02087">
    <property type="entry name" value="PLP_homeostasis"/>
    <property type="match status" value="1"/>
</dbReference>
<dbReference type="KEGG" id="nva:G3M78_14465"/>
<keyword evidence="1 2" id="KW-0663">Pyridoxal phosphate</keyword>